<dbReference type="AlphaFoldDB" id="A0A319ERW9"/>
<dbReference type="Proteomes" id="UP000248423">
    <property type="component" value="Unassembled WGS sequence"/>
</dbReference>
<dbReference type="EMBL" id="KZ826378">
    <property type="protein sequence ID" value="PYI03629.1"/>
    <property type="molecule type" value="Genomic_DNA"/>
</dbReference>
<keyword evidence="2" id="KW-1185">Reference proteome</keyword>
<gene>
    <name evidence="1" type="ORF">BO78DRAFT_193022</name>
</gene>
<protein>
    <submittedName>
        <fullName evidence="1">Uncharacterized protein</fullName>
    </submittedName>
</protein>
<evidence type="ECO:0000313" key="1">
    <source>
        <dbReference type="EMBL" id="PYI03629.1"/>
    </source>
</evidence>
<evidence type="ECO:0000313" key="2">
    <source>
        <dbReference type="Proteomes" id="UP000248423"/>
    </source>
</evidence>
<reference evidence="1 2" key="1">
    <citation type="submission" date="2018-02" db="EMBL/GenBank/DDBJ databases">
        <title>The genomes of Aspergillus section Nigri reveals drivers in fungal speciation.</title>
        <authorList>
            <consortium name="DOE Joint Genome Institute"/>
            <person name="Vesth T.C."/>
            <person name="Nybo J."/>
            <person name="Theobald S."/>
            <person name="Brandl J."/>
            <person name="Frisvad J.C."/>
            <person name="Nielsen K.F."/>
            <person name="Lyhne E.K."/>
            <person name="Kogle M.E."/>
            <person name="Kuo A."/>
            <person name="Riley R."/>
            <person name="Clum A."/>
            <person name="Nolan M."/>
            <person name="Lipzen A."/>
            <person name="Salamov A."/>
            <person name="Henrissat B."/>
            <person name="Wiebenga A."/>
            <person name="De vries R.P."/>
            <person name="Grigoriev I.V."/>
            <person name="Mortensen U.H."/>
            <person name="Andersen M.R."/>
            <person name="Baker S.E."/>
        </authorList>
    </citation>
    <scope>NUCLEOTIDE SEQUENCE [LARGE SCALE GENOMIC DNA]</scope>
    <source>
        <strain evidence="1 2">CBS 121057</strain>
    </source>
</reference>
<organism evidence="1 2">
    <name type="scientific">Aspergillus sclerotiicarbonarius (strain CBS 121057 / IBT 28362)</name>
    <dbReference type="NCBI Taxonomy" id="1448318"/>
    <lineage>
        <taxon>Eukaryota</taxon>
        <taxon>Fungi</taxon>
        <taxon>Dikarya</taxon>
        <taxon>Ascomycota</taxon>
        <taxon>Pezizomycotina</taxon>
        <taxon>Eurotiomycetes</taxon>
        <taxon>Eurotiomycetidae</taxon>
        <taxon>Eurotiales</taxon>
        <taxon>Aspergillaceae</taxon>
        <taxon>Aspergillus</taxon>
        <taxon>Aspergillus subgen. Circumdati</taxon>
    </lineage>
</organism>
<accession>A0A319ERW9</accession>
<proteinExistence type="predicted"/>
<sequence length="55" mass="6167">MFPLWPTDYCYHHLIAATQPHAPTWPAQRQPLSTRIILPLPARLHGIPGEAGRDG</sequence>
<name>A0A319ERW9_ASPSB</name>
<dbReference type="VEuPathDB" id="FungiDB:BO78DRAFT_193022"/>